<dbReference type="Gene3D" id="1.10.132.30">
    <property type="match status" value="1"/>
</dbReference>
<dbReference type="PANTHER" id="PTHR48446:SF1">
    <property type="entry name" value="DNA-DIRECTED RNA POLYMERASE SUBUNIT BETA' N-TERMINAL SECTION"/>
    <property type="match status" value="1"/>
</dbReference>
<dbReference type="InterPro" id="IPR000722">
    <property type="entry name" value="RNA_pol_asu"/>
</dbReference>
<dbReference type="Gene3D" id="1.10.150.390">
    <property type="match status" value="1"/>
</dbReference>
<reference evidence="17 18" key="1">
    <citation type="submission" date="2016-06" db="EMBL/GenBank/DDBJ databases">
        <authorList>
            <consortium name="Pathogen Informatics"/>
        </authorList>
    </citation>
    <scope>NUCLEOTIDE SEQUENCE [LARGE SCALE GENOMIC DNA]</scope>
    <source>
        <strain evidence="17">PmlGA01</strain>
    </source>
</reference>
<evidence type="ECO:0000256" key="11">
    <source>
        <dbReference type="ARBA" id="ARBA00023242"/>
    </source>
</evidence>
<dbReference type="InterPro" id="IPR035697">
    <property type="entry name" value="RNAP_III_RPC1_N"/>
</dbReference>
<keyword evidence="6 14" id="KW-0548">Nucleotidyltransferase</keyword>
<feature type="compositionally biased region" description="Basic and acidic residues" evidence="15">
    <location>
        <begin position="1452"/>
        <end position="1461"/>
    </location>
</feature>
<dbReference type="GO" id="GO:0003677">
    <property type="term" value="F:DNA binding"/>
    <property type="evidence" value="ECO:0007669"/>
    <property type="project" value="InterPro"/>
</dbReference>
<evidence type="ECO:0000313" key="17">
    <source>
        <dbReference type="EMBL" id="SBT80123.1"/>
    </source>
</evidence>
<keyword evidence="10 14" id="KW-0804">Transcription</keyword>
<dbReference type="SUPFAM" id="SSF64484">
    <property type="entry name" value="beta and beta-prime subunits of DNA dependent RNA-polymerase"/>
    <property type="match status" value="2"/>
</dbReference>
<comment type="catalytic activity">
    <reaction evidence="12 14">
        <text>RNA(n) + a ribonucleoside 5'-triphosphate = RNA(n+1) + diphosphate</text>
        <dbReference type="Rhea" id="RHEA:21248"/>
        <dbReference type="Rhea" id="RHEA-COMP:14527"/>
        <dbReference type="Rhea" id="RHEA-COMP:17342"/>
        <dbReference type="ChEBI" id="CHEBI:33019"/>
        <dbReference type="ChEBI" id="CHEBI:61557"/>
        <dbReference type="ChEBI" id="CHEBI:140395"/>
        <dbReference type="EC" id="2.7.7.6"/>
    </reaction>
</comment>
<evidence type="ECO:0000256" key="4">
    <source>
        <dbReference type="ARBA" id="ARBA00022478"/>
    </source>
</evidence>
<dbReference type="FunFam" id="2.40.40.20:FF:000018">
    <property type="entry name" value="DNA-directed RNA polymerase subunit"/>
    <property type="match status" value="1"/>
</dbReference>
<proteinExistence type="inferred from homology"/>
<evidence type="ECO:0000256" key="15">
    <source>
        <dbReference type="SAM" id="MobiDB-lite"/>
    </source>
</evidence>
<sequence length="2231" mass="255802">MQVDMQELREVIRTSSLKKGFVKDVKNNCEIKSIHFGIMSKEEIIKYSEVKIMNREMYKSNSGIPYPYGVLDLKLGAHKSNSVCETCNRKFINCSGHFGHIELNYPFFHIGYYKYIIHILYCICKTCSNLLLPLDKIEIFSELKRKKTDDSLFKKHLFKRILNECKKINRCYKCGSPQGVIKKIIKPSLDQFMKLKHILKVKVNGKMIIKEEDLNSLYVLKLFRNINPFHVKLLNIEKPEKLIITALLVPPNTIRPSVIIDEHGTAEDDLTCILSEIAQLNNTIHNQCLNGYQTNQFLGNIEFLQLQLTRFINSDSPAVSQLLATQNISKPGRGICQRLKGKEGRFRCNLSGKRVDFSSRTVISPDPNISIDEVVIPKIIAMRLTYPEIVNKYNMEKLKMLIRNGANMWPGANYIIKRKQKSADYVENTSFGLRAMSEQGMVGSGSTPAILDALKRYINRSGIVNGSACTNDNACPSISASKISLKYANKRYVIDNLSIGDIVERHICNGDIVLFNRQPSLHRMSIMCHKAKVMDYKTFRFNECVCSPYNADFDGDEMNLHVPQTEEARAEALYLMNVKHNLITPKNGEVIIALTQDFLSASYIITNKDTFIDRDTFCLLCCYFSDGKVHIELPVPAILKPKELWTGKQLISVLIKPNRKENTIINFELKEREYSSKNGDLKYLCLNDSYVCFYKSELVCGSLGKKVLGSSKYGLFYYLIHHNSSHVAVKIMNRFSKLTSRYFSNKGMTIGIDDVTPSTTLTEKKKDLLLKGYDMVNKEIISYNEKKMQIQPGCTLQETLEIKVKNILDDLRNDAGKTCNQYLHHLNKPLIMFNSGAKGALINIAQMIACVGQQNVAGQRIQNGFINRTLPHFHFHCKDSESRGFVQNSFYTGLNPTEFFFHTMSGREGLVDTAVKTAETGYMQRRLMKALEDLSIHYDYSVRSCDKQIIQFIYGDDALNPSFVDNNNTYADQFDKIFHHIISISSSHKLLSFKRELHSAQIIGQGKRGTISFPYQTLKQTQQIEGENQAALESPNSSRCSSSSSSSSGSSGSSSSSRSTSGAPPTCRIVGADRGGGNQVENTSDNQPDECAPFSFILREIMKRLSLKIIGQSDTIIPLQHDKYMTKKIMDEYDRREQCDKCALREGEEHEEDKEEVKIPQKEGNYDEFMSVHPTSTKINDKVGTESSGEDKEVEKKSLLRGAQGEKKSKIKQKKMNVLDSPSNKTSLDHLLGDQTNCRGLRKDSSSKFQLKQNEADFFPFLESKNTDEEMECEDENNRRIDKIKRYENLKCSCSLHRSEKENKWYNMNSILPPRRYEHIGFFVNEYRNIIEIKKLVDQKKLILTDYEKRYIDNKYNKMSKNIRRKIEIVNNIYKSEKEKIDIIKEKLNDGNYYCSSSLSSSSSSLDESDFLKKLIKMNAKENKEGLDNDLSFDDTTNENCNDGYSAPPIKCKKESSHGRSDGSGSRSGSRSGSSCSSSGRQNYVSLDPPVGIIHTSNSHLDEGCKESKHSLGGNTFLDCNHLRRRGNNNSNNHCYKDIVKDVSENDILYENKYYKQMIKNIIAFVSVFEHVENLKQHFILFPYEIVKWTEFLINYLTEIVPSNIFIHTHISKEEKPTHQKNTRNMKIYIEEIKKWLFVKAINIYKYLKYKKGFALIRFKDYYDFLNNTYDISYRYMIYDYSFINLKQLYLFVFFNIYKYFKYISAPGDAVGSISAQSIGEPGTQMTLKTFHFAGVASMNVTLGVPRIKEIINASSIIQTPILNIPLEVKDNYNFALMIKSKLEKTTIRDVCEYIKEDYTSRGIFLCIKFNKELMQKLFLNITSYNIRDIILKQSHINKIKINKICIEAVNKFKLHISLKNDDFLFFQLESLKRGLLDLLIYGNKDIKRCIIKKEEVEVTDSEVDSSIGSDAERNKWNAANKNNDTHNKAIDDNMKSDRCTAGMEENDVSTYIKKEPEFELKSGSDAHDKQIDRKGDIGNAQNAKEMVKLENIMENFSTKIMQSNIKREMQKQKKKKKEKKDNKVNLDSINIDSLNFDEIEINDIRNDKIELYDEDSDKHIEICADENGGINTRENEKKKKKKKIIYSILVLGIEAARVTIINEIKKCVEAYSIDIDIRHIMLLADIMAFTGDILGINRFGIQKARQSTLMLASFEETNEHLFVSSFFKNIDEINNISESIIVGKNIPIGTGSFQLLYNYKLLVSYKCSVVSTNKERKNLTLLERAARETR</sequence>
<comment type="similarity">
    <text evidence="2 14">Belongs to the RNA polymerase beta' chain family.</text>
</comment>
<evidence type="ECO:0000256" key="1">
    <source>
        <dbReference type="ARBA" id="ARBA00004123"/>
    </source>
</evidence>
<feature type="compositionally biased region" description="Low complexity" evidence="15">
    <location>
        <begin position="1037"/>
        <end position="1062"/>
    </location>
</feature>
<dbReference type="InterPro" id="IPR015700">
    <property type="entry name" value="RPC1"/>
</dbReference>
<dbReference type="SMART" id="SM00663">
    <property type="entry name" value="RPOLA_N"/>
    <property type="match status" value="1"/>
</dbReference>
<dbReference type="FunFam" id="2.40.40.20:FF:000019">
    <property type="entry name" value="DNA-directed RNA polymerase II subunit RPB1"/>
    <property type="match status" value="1"/>
</dbReference>
<evidence type="ECO:0000256" key="2">
    <source>
        <dbReference type="ARBA" id="ARBA00006460"/>
    </source>
</evidence>
<comment type="subcellular location">
    <subcellularLocation>
        <location evidence="1">Nucleus</location>
    </subcellularLocation>
</comment>
<evidence type="ECO:0000256" key="7">
    <source>
        <dbReference type="ARBA" id="ARBA00022723"/>
    </source>
</evidence>
<evidence type="ECO:0000256" key="10">
    <source>
        <dbReference type="ARBA" id="ARBA00023163"/>
    </source>
</evidence>
<dbReference type="InterPro" id="IPR042102">
    <property type="entry name" value="RNA_pol_Rpb1_3_sf"/>
</dbReference>
<keyword evidence="9" id="KW-0460">Magnesium</keyword>
<feature type="compositionally biased region" description="Basic and acidic residues" evidence="15">
    <location>
        <begin position="1179"/>
        <end position="1208"/>
    </location>
</feature>
<dbReference type="PANTHER" id="PTHR48446">
    <property type="entry name" value="DNA-DIRECTED RNA POLYMERASE SUBUNIT BETA' N-TERMINAL SECTION"/>
    <property type="match status" value="1"/>
</dbReference>
<dbReference type="GO" id="GO:0006351">
    <property type="term" value="P:DNA-templated transcription"/>
    <property type="evidence" value="ECO:0007669"/>
    <property type="project" value="InterPro"/>
</dbReference>
<dbReference type="Pfam" id="PF04998">
    <property type="entry name" value="RNA_pol_Rpb1_5"/>
    <property type="match status" value="2"/>
</dbReference>
<dbReference type="EMBL" id="LT594500">
    <property type="protein sequence ID" value="SBT80123.1"/>
    <property type="molecule type" value="Genomic_DNA"/>
</dbReference>
<dbReference type="Pfam" id="PF05000">
    <property type="entry name" value="RNA_pol_Rpb1_4"/>
    <property type="match status" value="1"/>
</dbReference>
<accession>A0A1C3L0R2</accession>
<dbReference type="FunFam" id="1.10.274.100:FF:000008">
    <property type="entry name" value="DNA-directed RNA polymerase subunit"/>
    <property type="match status" value="1"/>
</dbReference>
<dbReference type="Gene3D" id="2.40.40.20">
    <property type="match status" value="2"/>
</dbReference>
<dbReference type="Pfam" id="PF04997">
    <property type="entry name" value="RNA_pol_Rpb1_1"/>
    <property type="match status" value="1"/>
</dbReference>
<dbReference type="Gene3D" id="1.10.274.100">
    <property type="entry name" value="RNA polymerase Rpb1, domain 3"/>
    <property type="match status" value="1"/>
</dbReference>
<dbReference type="CDD" id="cd02583">
    <property type="entry name" value="RNAP_III_RPC1_N"/>
    <property type="match status" value="1"/>
</dbReference>
<dbReference type="InterPro" id="IPR044893">
    <property type="entry name" value="RNA_pol_Rpb1_clamp_domain"/>
</dbReference>
<evidence type="ECO:0000256" key="8">
    <source>
        <dbReference type="ARBA" id="ARBA00022833"/>
    </source>
</evidence>
<dbReference type="InterPro" id="IPR006592">
    <property type="entry name" value="RNA_pol_N"/>
</dbReference>
<comment type="function">
    <text evidence="13">DNA-dependent RNA polymerase catalyzes the transcription of DNA into RNA using the four ribonucleoside triphosphates as substrates. Largest and catalytic core component of RNA polymerase III which synthesizes small RNAs, such as 5S rRNA and tRNAs. Forms the polymerase active center together with the second largest subunit. A single-stranded DNA template strand of the promoter is positioned within the central active site cleft of Pol III. A bridging helix emanates from RPC1 and crosses the cleft near the catalytic site and is thought to promote translocation of Pol III by acting as a ratchet that moves the RNA-DNA hybrid through the active site by switching from straight to bent conformations at each step of nucleotide addition.</text>
</comment>
<dbReference type="GO" id="GO:0005634">
    <property type="term" value="C:nucleus"/>
    <property type="evidence" value="ECO:0007669"/>
    <property type="project" value="UniProtKB-SubCell"/>
</dbReference>
<dbReference type="GO" id="GO:0000428">
    <property type="term" value="C:DNA-directed RNA polymerase complex"/>
    <property type="evidence" value="ECO:0007669"/>
    <property type="project" value="UniProtKB-KW"/>
</dbReference>
<dbReference type="GO" id="GO:0046872">
    <property type="term" value="F:metal ion binding"/>
    <property type="evidence" value="ECO:0007669"/>
    <property type="project" value="UniProtKB-KW"/>
</dbReference>
<dbReference type="Gene3D" id="4.10.860.120">
    <property type="entry name" value="RNA polymerase II, clamp domain"/>
    <property type="match status" value="1"/>
</dbReference>
<keyword evidence="11" id="KW-0539">Nucleus</keyword>
<evidence type="ECO:0000256" key="5">
    <source>
        <dbReference type="ARBA" id="ARBA00022679"/>
    </source>
</evidence>
<dbReference type="InterPro" id="IPR007080">
    <property type="entry name" value="RNA_pol_Rpb1_1"/>
</dbReference>
<dbReference type="EC" id="2.7.7.6" evidence="14"/>
<dbReference type="VEuPathDB" id="PlasmoDB:PmUG01_12035500"/>
<dbReference type="Gene3D" id="3.30.1490.180">
    <property type="entry name" value="RNA polymerase ii"/>
    <property type="match status" value="1"/>
</dbReference>
<dbReference type="GO" id="GO:0003899">
    <property type="term" value="F:DNA-directed RNA polymerase activity"/>
    <property type="evidence" value="ECO:0007669"/>
    <property type="project" value="UniProtKB-EC"/>
</dbReference>
<feature type="compositionally biased region" description="Low complexity" evidence="15">
    <location>
        <begin position="1463"/>
        <end position="1481"/>
    </location>
</feature>
<keyword evidence="4 14" id="KW-0240">DNA-directed RNA polymerase</keyword>
<dbReference type="Proteomes" id="UP000219799">
    <property type="component" value="Chromosome 12"/>
</dbReference>
<evidence type="ECO:0000256" key="14">
    <source>
        <dbReference type="RuleBase" id="RU004279"/>
    </source>
</evidence>
<name>A0A1C3L0R2_PLAMA</name>
<evidence type="ECO:0000256" key="3">
    <source>
        <dbReference type="ARBA" id="ARBA00011206"/>
    </source>
</evidence>
<dbReference type="Pfam" id="PF00623">
    <property type="entry name" value="RNA_pol_Rpb1_2"/>
    <property type="match status" value="2"/>
</dbReference>
<feature type="region of interest" description="Disordered" evidence="15">
    <location>
        <begin position="1177"/>
        <end position="1230"/>
    </location>
</feature>
<dbReference type="InterPro" id="IPR007083">
    <property type="entry name" value="RNA_pol_Rpb1_4"/>
</dbReference>
<gene>
    <name evidence="17" type="primary">PmlGA01_120028800</name>
    <name evidence="17" type="ORF">PMLGA01_120028800</name>
</gene>
<evidence type="ECO:0000256" key="6">
    <source>
        <dbReference type="ARBA" id="ARBA00022695"/>
    </source>
</evidence>
<feature type="region of interest" description="Disordered" evidence="15">
    <location>
        <begin position="1444"/>
        <end position="1489"/>
    </location>
</feature>
<dbReference type="Gene3D" id="6.20.50.80">
    <property type="match status" value="1"/>
</dbReference>
<evidence type="ECO:0000256" key="13">
    <source>
        <dbReference type="ARBA" id="ARBA00058108"/>
    </source>
</evidence>
<evidence type="ECO:0000256" key="9">
    <source>
        <dbReference type="ARBA" id="ARBA00022842"/>
    </source>
</evidence>
<comment type="subunit">
    <text evidence="3">Component of the RNA polymerase III (Pol III) complex consisting of 17 subunits.</text>
</comment>
<feature type="region of interest" description="Disordered" evidence="15">
    <location>
        <begin position="1026"/>
        <end position="1091"/>
    </location>
</feature>
<protein>
    <recommendedName>
        <fullName evidence="14">DNA-directed RNA polymerase subunit</fullName>
        <ecNumber evidence="14">2.7.7.6</ecNumber>
    </recommendedName>
</protein>
<keyword evidence="8" id="KW-0862">Zinc</keyword>
<evidence type="ECO:0000256" key="12">
    <source>
        <dbReference type="ARBA" id="ARBA00048552"/>
    </source>
</evidence>
<evidence type="ECO:0000259" key="16">
    <source>
        <dbReference type="SMART" id="SM00663"/>
    </source>
</evidence>
<dbReference type="InterPro" id="IPR007081">
    <property type="entry name" value="RNA_pol_Rpb1_5"/>
</dbReference>
<organism evidence="17 18">
    <name type="scientific">Plasmodium malariae</name>
    <dbReference type="NCBI Taxonomy" id="5858"/>
    <lineage>
        <taxon>Eukaryota</taxon>
        <taxon>Sar</taxon>
        <taxon>Alveolata</taxon>
        <taxon>Apicomplexa</taxon>
        <taxon>Aconoidasida</taxon>
        <taxon>Haemosporida</taxon>
        <taxon>Plasmodiidae</taxon>
        <taxon>Plasmodium</taxon>
        <taxon>Plasmodium (Plasmodium)</taxon>
    </lineage>
</organism>
<dbReference type="InterPro" id="IPR007066">
    <property type="entry name" value="RNA_pol_Rpb1_3"/>
</dbReference>
<keyword evidence="5 14" id="KW-0808">Transferase</keyword>
<feature type="domain" description="RNA polymerase N-terminal" evidence="16">
    <location>
        <begin position="240"/>
        <end position="606"/>
    </location>
</feature>
<dbReference type="Pfam" id="PF04983">
    <property type="entry name" value="RNA_pol_Rpb1_3"/>
    <property type="match status" value="1"/>
</dbReference>
<keyword evidence="7" id="KW-0479">Metal-binding</keyword>
<dbReference type="InterPro" id="IPR038120">
    <property type="entry name" value="Rpb1_funnel_sf"/>
</dbReference>
<dbReference type="Gene3D" id="6.10.250.2940">
    <property type="match status" value="1"/>
</dbReference>
<evidence type="ECO:0000313" key="18">
    <source>
        <dbReference type="Proteomes" id="UP000219799"/>
    </source>
</evidence>